<dbReference type="Proteomes" id="UP000220246">
    <property type="component" value="Unassembled WGS sequence"/>
</dbReference>
<evidence type="ECO:0000313" key="3">
    <source>
        <dbReference type="Proteomes" id="UP000220246"/>
    </source>
</evidence>
<dbReference type="GeneID" id="80802195"/>
<proteinExistence type="predicted"/>
<gene>
    <name evidence="2" type="ORF">CRM82_16390</name>
</gene>
<dbReference type="RefSeq" id="WP_066533425.1">
    <property type="nucleotide sequence ID" value="NZ_DALZSI010000041.1"/>
</dbReference>
<protein>
    <submittedName>
        <fullName evidence="2">Phosphodiesterase</fullName>
    </submittedName>
</protein>
<dbReference type="Gene3D" id="1.10.3210.10">
    <property type="entry name" value="Hypothetical protein af1432"/>
    <property type="match status" value="1"/>
</dbReference>
<sequence length="341" mass="36954">MPTSALLPAALATDDDHYEDLLGLWSDLEASLHLVLTSPALVPALPAKIQQLETWMRDLVAHDTDAALYLMFQLAGTSTVGYSASHALVCATLCQILATSLQLPPHERHSLVRAALTMNIGMTTLQDQLSLQRDRPSPAQQQAIDQHPQASRRLLEEQGVNDALWLDIVALHHAVPPTQLPLLQQPVAERLARILATTDRYAAMISPRKSRPGRSVVDSTLAVTQGPSGVFDEAGQALVQCAGHYPPGVFVRLDNDETAIVLRRSPTAQAPLVAQVLTAQGFALRQPLLVHLQTSDARISGALTHTEVSLRVNHFAMVQLGLYAARYSEGLQHLVQLPGTP</sequence>
<dbReference type="OrthoDB" id="9774747at2"/>
<accession>A0A2A7UXQ3</accession>
<dbReference type="EMBL" id="PDEA01000001">
    <property type="protein sequence ID" value="PEH89961.1"/>
    <property type="molecule type" value="Genomic_DNA"/>
</dbReference>
<comment type="caution">
    <text evidence="2">The sequence shown here is derived from an EMBL/GenBank/DDBJ whole genome shotgun (WGS) entry which is preliminary data.</text>
</comment>
<dbReference type="STRING" id="1219032.GCA_001515545_00633"/>
<evidence type="ECO:0000256" key="1">
    <source>
        <dbReference type="SAM" id="MobiDB-lite"/>
    </source>
</evidence>
<organism evidence="2 3">
    <name type="scientific">Comamonas terrigena</name>
    <dbReference type="NCBI Taxonomy" id="32013"/>
    <lineage>
        <taxon>Bacteria</taxon>
        <taxon>Pseudomonadati</taxon>
        <taxon>Pseudomonadota</taxon>
        <taxon>Betaproteobacteria</taxon>
        <taxon>Burkholderiales</taxon>
        <taxon>Comamonadaceae</taxon>
        <taxon>Comamonas</taxon>
    </lineage>
</organism>
<dbReference type="AlphaFoldDB" id="A0A2A7UXQ3"/>
<evidence type="ECO:0000313" key="2">
    <source>
        <dbReference type="EMBL" id="PEH89961.1"/>
    </source>
</evidence>
<name>A0A2A7UXQ3_COMTR</name>
<dbReference type="SUPFAM" id="SSF109604">
    <property type="entry name" value="HD-domain/PDEase-like"/>
    <property type="match status" value="1"/>
</dbReference>
<keyword evidence="3" id="KW-1185">Reference proteome</keyword>
<feature type="region of interest" description="Disordered" evidence="1">
    <location>
        <begin position="129"/>
        <end position="149"/>
    </location>
</feature>
<reference evidence="3" key="1">
    <citation type="submission" date="2017-09" db="EMBL/GenBank/DDBJ databases">
        <title>FDA dAtabase for Regulatory Grade micrObial Sequences (FDA-ARGOS): Supporting development and validation of Infectious Disease Dx tests.</title>
        <authorList>
            <person name="Minogue T."/>
            <person name="Wolcott M."/>
            <person name="Wasieloski L."/>
            <person name="Aguilar W."/>
            <person name="Moore D."/>
            <person name="Tallon L."/>
            <person name="Sadzewicz L."/>
            <person name="Ott S."/>
            <person name="Zhao X."/>
            <person name="Nagaraj S."/>
            <person name="Vavikolanu K."/>
            <person name="Aluvathingal J."/>
            <person name="Nadendla S."/>
            <person name="Sichtig H."/>
        </authorList>
    </citation>
    <scope>NUCLEOTIDE SEQUENCE [LARGE SCALE GENOMIC DNA]</scope>
    <source>
        <strain evidence="3">FDAARGOS_394</strain>
    </source>
</reference>